<dbReference type="EMBL" id="JADCNM010000006">
    <property type="protein sequence ID" value="KAG0478504.1"/>
    <property type="molecule type" value="Genomic_DNA"/>
</dbReference>
<proteinExistence type="predicted"/>
<reference evidence="1 2" key="1">
    <citation type="journal article" date="2020" name="Nat. Food">
        <title>A phased Vanilla planifolia genome enables genetic improvement of flavour and production.</title>
        <authorList>
            <person name="Hasing T."/>
            <person name="Tang H."/>
            <person name="Brym M."/>
            <person name="Khazi F."/>
            <person name="Huang T."/>
            <person name="Chambers A.H."/>
        </authorList>
    </citation>
    <scope>NUCLEOTIDE SEQUENCE [LARGE SCALE GENOMIC DNA]</scope>
    <source>
        <tissue evidence="1">Leaf</tissue>
    </source>
</reference>
<comment type="caution">
    <text evidence="1">The sequence shown here is derived from an EMBL/GenBank/DDBJ whole genome shotgun (WGS) entry which is preliminary data.</text>
</comment>
<organism evidence="1 2">
    <name type="scientific">Vanilla planifolia</name>
    <name type="common">Vanilla</name>
    <dbReference type="NCBI Taxonomy" id="51239"/>
    <lineage>
        <taxon>Eukaryota</taxon>
        <taxon>Viridiplantae</taxon>
        <taxon>Streptophyta</taxon>
        <taxon>Embryophyta</taxon>
        <taxon>Tracheophyta</taxon>
        <taxon>Spermatophyta</taxon>
        <taxon>Magnoliopsida</taxon>
        <taxon>Liliopsida</taxon>
        <taxon>Asparagales</taxon>
        <taxon>Orchidaceae</taxon>
        <taxon>Vanilloideae</taxon>
        <taxon>Vanilleae</taxon>
        <taxon>Vanilla</taxon>
    </lineage>
</organism>
<name>A0A835QTN6_VANPL</name>
<evidence type="ECO:0000313" key="2">
    <source>
        <dbReference type="Proteomes" id="UP000639772"/>
    </source>
</evidence>
<evidence type="ECO:0000313" key="1">
    <source>
        <dbReference type="EMBL" id="KAG0478504.1"/>
    </source>
</evidence>
<sequence>MEEMTMAATTGPQKPQKAMQNLLHPKPGVPFHATITPAIAAALLVKRTTVAAWSPTTSARLLRALFTKERMKDEARKTHANALPTTKYLISFLYVIPAGLIDMDEWVSFAKTIARAATNVKTVVVDRPMRTQRTDRADWLGGATRAILTRVNA</sequence>
<dbReference type="Proteomes" id="UP000639772">
    <property type="component" value="Chromosome 6"/>
</dbReference>
<gene>
    <name evidence="1" type="ORF">HPP92_013223</name>
</gene>
<accession>A0A835QTN6</accession>
<dbReference type="AlphaFoldDB" id="A0A835QTN6"/>
<protein>
    <submittedName>
        <fullName evidence="1">Uncharacterized protein</fullName>
    </submittedName>
</protein>